<dbReference type="Pfam" id="PF14092">
    <property type="entry name" value="DUF4270"/>
    <property type="match status" value="1"/>
</dbReference>
<evidence type="ECO:0000313" key="2">
    <source>
        <dbReference type="Proteomes" id="UP000033121"/>
    </source>
</evidence>
<dbReference type="PROSITE" id="PS51257">
    <property type="entry name" value="PROKAR_LIPOPROTEIN"/>
    <property type="match status" value="1"/>
</dbReference>
<reference evidence="1 2" key="1">
    <citation type="submission" date="2015-04" db="EMBL/GenBank/DDBJ databases">
        <title>Whole genome shotgun sequence of Flavihumibacter petaseus NBRC 106054.</title>
        <authorList>
            <person name="Miyazawa S."/>
            <person name="Hosoyama A."/>
            <person name="Hashimoto M."/>
            <person name="Noguchi M."/>
            <person name="Tsuchikane K."/>
            <person name="Ohji S."/>
            <person name="Yamazoe A."/>
            <person name="Ichikawa N."/>
            <person name="Kimura A."/>
            <person name="Fujita N."/>
        </authorList>
    </citation>
    <scope>NUCLEOTIDE SEQUENCE [LARGE SCALE GENOMIC DNA]</scope>
    <source>
        <strain evidence="1 2">NBRC 106054</strain>
    </source>
</reference>
<dbReference type="EMBL" id="BBWV01000003">
    <property type="protein sequence ID" value="GAO44481.1"/>
    <property type="molecule type" value="Genomic_DNA"/>
</dbReference>
<dbReference type="InterPro" id="IPR025366">
    <property type="entry name" value="DUF4270"/>
</dbReference>
<keyword evidence="2" id="KW-1185">Reference proteome</keyword>
<gene>
    <name evidence="1" type="ORF">FPE01S_03_05180</name>
</gene>
<organism evidence="1 2">
    <name type="scientific">Flavihumibacter petaseus NBRC 106054</name>
    <dbReference type="NCBI Taxonomy" id="1220578"/>
    <lineage>
        <taxon>Bacteria</taxon>
        <taxon>Pseudomonadati</taxon>
        <taxon>Bacteroidota</taxon>
        <taxon>Chitinophagia</taxon>
        <taxon>Chitinophagales</taxon>
        <taxon>Chitinophagaceae</taxon>
        <taxon>Flavihumibacter</taxon>
    </lineage>
</organism>
<comment type="caution">
    <text evidence="1">The sequence shown here is derived from an EMBL/GenBank/DDBJ whole genome shotgun (WGS) entry which is preliminary data.</text>
</comment>
<proteinExistence type="predicted"/>
<evidence type="ECO:0000313" key="1">
    <source>
        <dbReference type="EMBL" id="GAO44481.1"/>
    </source>
</evidence>
<protein>
    <recommendedName>
        <fullName evidence="3">DUF4270 family protein</fullName>
    </recommendedName>
</protein>
<name>A0A0E9N499_9BACT</name>
<dbReference type="Proteomes" id="UP000033121">
    <property type="component" value="Unassembled WGS sequence"/>
</dbReference>
<sequence>MFVKKLLYSLSFIVVFILSIVSCTKIRTTEIGSDVIPPVDNVTVFDTVLEIQSEIIPLADSTRMRDTGTHALGIMQDPSFGITSGEVYLQLLAQLSSGSPIKQPFGPPDSILGLDSVVLSLRYRSLYGDSNAMENLKVFEIDQSSGFRDSSLGYLISQPSFAANNLLGQKSFTFSSFNDSLIYLRANDTVKTVNEIRIPLDNSFGLRLMSYDSTIYKSDTNFNSQFRGFAIKADEGSAAKRAMAYISLIDGGTRLTFHYRKKVNNAADTVVTEFVFRNKANANLISRNNSGTPYAANLATGTGTNQSELYLQSTPGSVAMLSIPGLSGLSNRLVYRAALIAERLDGLEDNYFNEPSVMFLDAVNTDPGGSGYYTIPKSFITSATNVLKYEPAQFGGILKNNKYEFDLTRYVQGIVTDGDPSYPLRLYAPYITRPVLYGTSTTYTMNIATPVTRGRIIVGGGANTTKKLRLYIVYSRI</sequence>
<accession>A0A0E9N499</accession>
<dbReference type="STRING" id="1220578.FPE01S_03_05180"/>
<dbReference type="AlphaFoldDB" id="A0A0E9N499"/>
<evidence type="ECO:0008006" key="3">
    <source>
        <dbReference type="Google" id="ProtNLM"/>
    </source>
</evidence>